<evidence type="ECO:0000256" key="3">
    <source>
        <dbReference type="ARBA" id="ARBA00022692"/>
    </source>
</evidence>
<feature type="transmembrane region" description="Helical" evidence="6">
    <location>
        <begin position="262"/>
        <end position="285"/>
    </location>
</feature>
<keyword evidence="5 6" id="KW-0472">Membrane</keyword>
<evidence type="ECO:0000256" key="2">
    <source>
        <dbReference type="ARBA" id="ARBA00022448"/>
    </source>
</evidence>
<feature type="transmembrane region" description="Helical" evidence="6">
    <location>
        <begin position="171"/>
        <end position="190"/>
    </location>
</feature>
<dbReference type="GO" id="GO:0016020">
    <property type="term" value="C:membrane"/>
    <property type="evidence" value="ECO:0007669"/>
    <property type="project" value="UniProtKB-SubCell"/>
</dbReference>
<dbReference type="EMBL" id="PXVC01000013">
    <property type="protein sequence ID" value="PSI02050.1"/>
    <property type="molecule type" value="Genomic_DNA"/>
</dbReference>
<feature type="transmembrane region" description="Helical" evidence="6">
    <location>
        <begin position="142"/>
        <end position="165"/>
    </location>
</feature>
<reference evidence="8" key="1">
    <citation type="submission" date="2018-03" db="EMBL/GenBank/DDBJ databases">
        <title>Ecological and genomic features of two cosmopolitan and abundant freshwater picocyanobacteria.</title>
        <authorList>
            <person name="Cabello-Yeves P.J."/>
            <person name="Picazo A."/>
            <person name="Camacho A."/>
            <person name="Callieri C."/>
            <person name="Rosselli R."/>
            <person name="Roda-Garcia J."/>
            <person name="Coutinho F.H."/>
            <person name="Rodriguez-Valera F."/>
        </authorList>
    </citation>
    <scope>NUCLEOTIDE SEQUENCE [LARGE SCALE GENOMIC DNA]</scope>
    <source>
        <strain evidence="8">Tous</strain>
    </source>
</reference>
<evidence type="ECO:0000256" key="1">
    <source>
        <dbReference type="ARBA" id="ARBA00004141"/>
    </source>
</evidence>
<dbReference type="Pfam" id="PF07690">
    <property type="entry name" value="MFS_1"/>
    <property type="match status" value="1"/>
</dbReference>
<dbReference type="GO" id="GO:0022857">
    <property type="term" value="F:transmembrane transporter activity"/>
    <property type="evidence" value="ECO:0007669"/>
    <property type="project" value="InterPro"/>
</dbReference>
<organism evidence="7 8">
    <name type="scientific">Synechococcus lacustris str. Tous</name>
    <dbReference type="NCBI Taxonomy" id="1910958"/>
    <lineage>
        <taxon>Bacteria</taxon>
        <taxon>Bacillati</taxon>
        <taxon>Cyanobacteriota</taxon>
        <taxon>Cyanophyceae</taxon>
        <taxon>Synechococcales</taxon>
        <taxon>Synechococcaceae</taxon>
        <taxon>Synechococcus</taxon>
    </lineage>
</organism>
<name>A0A2P7EFT4_9SYNE</name>
<proteinExistence type="predicted"/>
<dbReference type="InterPro" id="IPR036259">
    <property type="entry name" value="MFS_trans_sf"/>
</dbReference>
<evidence type="ECO:0000313" key="8">
    <source>
        <dbReference type="Proteomes" id="UP000240206"/>
    </source>
</evidence>
<feature type="transmembrane region" description="Helical" evidence="6">
    <location>
        <begin position="79"/>
        <end position="97"/>
    </location>
</feature>
<sequence length="421" mass="44676">MNNRARSRRIITVGMEGVASGAPYMVGSKLLQGWLTASNIPLPLIGLLPLAELPYTLKLFWAPLLDRWPIPWPDRRRGWILLMQLLLVLVIASMALLQPSTNPGALTAIGLIALILAICSASQDIVIDAYRTDLLAEEERGAGAASASLGYRAAGLVISSGGFLLAGTYGWPAAFAAAAGLMLLVVPFTINAPSIPPLSQPVVSLRQAVLGPAREFLKRSGSSKAPVLLLLVLFYRWPDGLLNAMAIPFLSLNGFDEATIGLVQGAWGIGATMLGTILGGVLFSYLGMNRSLWIFSLVGATGNLSYWAIAQFKGGIFALMLAAGFENIGGGMVGAVFVALLMSLCNPRYSATQYALLSGIYALSRSLLSAPAGLLAERLGWSEFFLLSAAASIPAFILLAFVAPWHEREARGAFDPSKDLN</sequence>
<dbReference type="InterPro" id="IPR011701">
    <property type="entry name" value="MFS"/>
</dbReference>
<keyword evidence="8" id="KW-1185">Reference proteome</keyword>
<evidence type="ECO:0000256" key="5">
    <source>
        <dbReference type="ARBA" id="ARBA00023136"/>
    </source>
</evidence>
<accession>A0A2P7EFT4</accession>
<keyword evidence="2" id="KW-0813">Transport</keyword>
<comment type="caution">
    <text evidence="7">The sequence shown here is derived from an EMBL/GenBank/DDBJ whole genome shotgun (WGS) entry which is preliminary data.</text>
</comment>
<evidence type="ECO:0000256" key="6">
    <source>
        <dbReference type="SAM" id="Phobius"/>
    </source>
</evidence>
<feature type="transmembrane region" description="Helical" evidence="6">
    <location>
        <begin position="384"/>
        <end position="403"/>
    </location>
</feature>
<dbReference type="NCBIfam" id="TIGR00901">
    <property type="entry name" value="2A0125"/>
    <property type="match status" value="1"/>
</dbReference>
<dbReference type="Proteomes" id="UP000240206">
    <property type="component" value="Unassembled WGS sequence"/>
</dbReference>
<evidence type="ECO:0000256" key="4">
    <source>
        <dbReference type="ARBA" id="ARBA00022989"/>
    </source>
</evidence>
<feature type="transmembrane region" description="Helical" evidence="6">
    <location>
        <begin position="227"/>
        <end position="250"/>
    </location>
</feature>
<dbReference type="AlphaFoldDB" id="A0A2P7EFT4"/>
<feature type="transmembrane region" description="Helical" evidence="6">
    <location>
        <begin position="354"/>
        <end position="372"/>
    </location>
</feature>
<keyword evidence="3 6" id="KW-0812">Transmembrane</keyword>
<dbReference type="PANTHER" id="PTHR12778">
    <property type="entry name" value="SOLUTE CARRIER FAMILY 33 ACETYL-COA TRANSPORTER -RELATED"/>
    <property type="match status" value="1"/>
</dbReference>
<dbReference type="STRING" id="1910958.BTM30_04620"/>
<protein>
    <submittedName>
        <fullName evidence="7">MFS transporter</fullName>
    </submittedName>
</protein>
<comment type="subcellular location">
    <subcellularLocation>
        <location evidence="1">Membrane</location>
        <topology evidence="1">Multi-pass membrane protein</topology>
    </subcellularLocation>
</comment>
<dbReference type="RefSeq" id="WP_106499509.1">
    <property type="nucleotide sequence ID" value="NZ_PXVC01000013.1"/>
</dbReference>
<dbReference type="SUPFAM" id="SSF103473">
    <property type="entry name" value="MFS general substrate transporter"/>
    <property type="match status" value="1"/>
</dbReference>
<keyword evidence="4 6" id="KW-1133">Transmembrane helix</keyword>
<evidence type="ECO:0000313" key="7">
    <source>
        <dbReference type="EMBL" id="PSI02050.1"/>
    </source>
</evidence>
<feature type="transmembrane region" description="Helical" evidence="6">
    <location>
        <begin position="316"/>
        <end position="342"/>
    </location>
</feature>
<dbReference type="InterPro" id="IPR004752">
    <property type="entry name" value="AmpG_permease/AT-1"/>
</dbReference>
<dbReference type="Gene3D" id="1.20.1250.20">
    <property type="entry name" value="MFS general substrate transporter like domains"/>
    <property type="match status" value="2"/>
</dbReference>
<feature type="transmembrane region" description="Helical" evidence="6">
    <location>
        <begin position="292"/>
        <end position="310"/>
    </location>
</feature>
<gene>
    <name evidence="7" type="ORF">C7K08_04760</name>
</gene>
<dbReference type="PANTHER" id="PTHR12778:SF10">
    <property type="entry name" value="MAJOR FACILITATOR SUPERFAMILY DOMAIN-CONTAINING PROTEIN 3"/>
    <property type="match status" value="1"/>
</dbReference>
<feature type="transmembrane region" description="Helical" evidence="6">
    <location>
        <begin position="103"/>
        <end position="121"/>
    </location>
</feature>